<dbReference type="SUPFAM" id="SSF52490">
    <property type="entry name" value="Tubulin nucleotide-binding domain-like"/>
    <property type="match status" value="1"/>
</dbReference>
<dbReference type="PRINTS" id="PR00423">
    <property type="entry name" value="CELLDVISFTSZ"/>
</dbReference>
<feature type="compositionally biased region" description="Acidic residues" evidence="1">
    <location>
        <begin position="126"/>
        <end position="161"/>
    </location>
</feature>
<feature type="region of interest" description="Disordered" evidence="1">
    <location>
        <begin position="110"/>
        <end position="169"/>
    </location>
</feature>
<sequence length="467" mass="49484">MTYLFVGAGQAGGAIVDSVFNYTDDSLLGLFDSADISTLGRPLVFNSTMRDLQNLSNVPPEDQYGIAEHHGLVQGTEPGFEEMVTGGFGRNPVDADEVMAEHAPQIQTILGEKFEPGFDRSTSADESFEDDLLEGDDPVDEEEPTDGEQDDDVPTDADSEFEPNPVVEPTGSGVQFAFLFLGLGGGTGCGIGPHLAREIKAFTDGRAKVVAVAVLPNTRGADEVSGSDENEKASAGRQAWNARYGLGRLEDEVDGIILVDNQRISYLDSAGGEFGEYNDYVAAAIYDLVAGPVLSGVDPSAVDGIDTPDIDVRDIVTSLSFGVAGEESTPGYGAIGRSVTMTQSLPGYLLPFVGKRDIDSAALSRLSAAKQTLAKANVSGAQKAISLIRAPESNLGSGPHSVEIGIVKEYLEQTSNLNEVNIGVAMSDRNLASVTTLLTYRREDIDRLADIEAAAEAYEEETEELLA</sequence>
<dbReference type="RefSeq" id="WP_250142430.1">
    <property type="nucleotide sequence ID" value="NZ_JALIQP010000007.1"/>
</dbReference>
<evidence type="ECO:0000256" key="1">
    <source>
        <dbReference type="SAM" id="MobiDB-lite"/>
    </source>
</evidence>
<dbReference type="InterPro" id="IPR003008">
    <property type="entry name" value="Tubulin_FtsZ_GTPase"/>
</dbReference>
<reference evidence="3 4" key="1">
    <citation type="journal article" date="2019" name="Int. J. Syst. Evol. Microbiol.">
        <title>The Global Catalogue of Microorganisms (GCM) 10K type strain sequencing project: providing services to taxonomists for standard genome sequencing and annotation.</title>
        <authorList>
            <consortium name="The Broad Institute Genomics Platform"/>
            <consortium name="The Broad Institute Genome Sequencing Center for Infectious Disease"/>
            <person name="Wu L."/>
            <person name="Ma J."/>
        </authorList>
    </citation>
    <scope>NUCLEOTIDE SEQUENCE [LARGE SCALE GENOMIC DNA]</scope>
    <source>
        <strain evidence="3 4">WLHS5</strain>
    </source>
</reference>
<dbReference type="AlphaFoldDB" id="A0ABD5PIT1"/>
<dbReference type="Proteomes" id="UP001595898">
    <property type="component" value="Unassembled WGS sequence"/>
</dbReference>
<keyword evidence="3" id="KW-0131">Cell cycle</keyword>
<dbReference type="GO" id="GO:0051301">
    <property type="term" value="P:cell division"/>
    <property type="evidence" value="ECO:0007669"/>
    <property type="project" value="UniProtKB-KW"/>
</dbReference>
<protein>
    <submittedName>
        <fullName evidence="3">Cell division protein FtsZ</fullName>
    </submittedName>
</protein>
<evidence type="ECO:0000313" key="4">
    <source>
        <dbReference type="Proteomes" id="UP001595898"/>
    </source>
</evidence>
<organism evidence="3 4">
    <name type="scientific">Halosolutus amylolyticus</name>
    <dbReference type="NCBI Taxonomy" id="2932267"/>
    <lineage>
        <taxon>Archaea</taxon>
        <taxon>Methanobacteriati</taxon>
        <taxon>Methanobacteriota</taxon>
        <taxon>Stenosarchaea group</taxon>
        <taxon>Halobacteria</taxon>
        <taxon>Halobacteriales</taxon>
        <taxon>Natrialbaceae</taxon>
        <taxon>Halosolutus</taxon>
    </lineage>
</organism>
<evidence type="ECO:0000313" key="3">
    <source>
        <dbReference type="EMBL" id="MFC4540385.1"/>
    </source>
</evidence>
<dbReference type="EMBL" id="JBHSFA010000001">
    <property type="protein sequence ID" value="MFC4540385.1"/>
    <property type="molecule type" value="Genomic_DNA"/>
</dbReference>
<dbReference type="Gene3D" id="3.40.50.1440">
    <property type="entry name" value="Tubulin/FtsZ, GTPase domain"/>
    <property type="match status" value="1"/>
</dbReference>
<evidence type="ECO:0000259" key="2">
    <source>
        <dbReference type="Pfam" id="PF00091"/>
    </source>
</evidence>
<comment type="caution">
    <text evidence="3">The sequence shown here is derived from an EMBL/GenBank/DDBJ whole genome shotgun (WGS) entry which is preliminary data.</text>
</comment>
<proteinExistence type="predicted"/>
<gene>
    <name evidence="3" type="ORF">ACFO5R_00345</name>
</gene>
<feature type="domain" description="Tubulin/FtsZ GTPase" evidence="2">
    <location>
        <begin position="174"/>
        <end position="264"/>
    </location>
</feature>
<name>A0ABD5PIT1_9EURY</name>
<dbReference type="Pfam" id="PF00091">
    <property type="entry name" value="Tubulin"/>
    <property type="match status" value="1"/>
</dbReference>
<keyword evidence="3" id="KW-0132">Cell division</keyword>
<dbReference type="InterPro" id="IPR036525">
    <property type="entry name" value="Tubulin/FtsZ_GTPase_sf"/>
</dbReference>
<keyword evidence="4" id="KW-1185">Reference proteome</keyword>
<accession>A0ABD5PIT1</accession>